<evidence type="ECO:0000256" key="6">
    <source>
        <dbReference type="ARBA" id="ARBA00022741"/>
    </source>
</evidence>
<dbReference type="GO" id="GO:0005829">
    <property type="term" value="C:cytosol"/>
    <property type="evidence" value="ECO:0007669"/>
    <property type="project" value="TreeGrafter"/>
</dbReference>
<dbReference type="OrthoDB" id="34166at2"/>
<evidence type="ECO:0000313" key="11">
    <source>
        <dbReference type="EMBL" id="PRY63713.1"/>
    </source>
</evidence>
<dbReference type="InterPro" id="IPR029056">
    <property type="entry name" value="Ribokinase-like"/>
</dbReference>
<dbReference type="RefSeq" id="WP_106296012.1">
    <property type="nucleotide sequence ID" value="NZ_PVTI01000001.1"/>
</dbReference>
<dbReference type="InterPro" id="IPR004399">
    <property type="entry name" value="HMP/HMP-P_kinase_dom"/>
</dbReference>
<evidence type="ECO:0000256" key="5">
    <source>
        <dbReference type="ARBA" id="ARBA00022679"/>
    </source>
</evidence>
<dbReference type="Pfam" id="PF08543">
    <property type="entry name" value="Phos_pyr_kin"/>
    <property type="match status" value="1"/>
</dbReference>
<keyword evidence="12" id="KW-1185">Reference proteome</keyword>
<dbReference type="GO" id="GO:0005524">
    <property type="term" value="F:ATP binding"/>
    <property type="evidence" value="ECO:0007669"/>
    <property type="project" value="UniProtKB-KW"/>
</dbReference>
<accession>A0A2T0V0K5</accession>
<proteinExistence type="predicted"/>
<protein>
    <submittedName>
        <fullName evidence="11">Hydroxymethylpyrimidine/phosphomethylpyrimidine kinase</fullName>
    </submittedName>
</protein>
<dbReference type="FunFam" id="3.40.1190.20:FF:000003">
    <property type="entry name" value="Phosphomethylpyrimidine kinase ThiD"/>
    <property type="match status" value="1"/>
</dbReference>
<comment type="catalytic activity">
    <reaction evidence="2">
        <text>4-amino-2-methyl-5-(phosphooxymethyl)pyrimidine + ATP = 4-amino-2-methyl-5-(diphosphooxymethyl)pyrimidine + ADP</text>
        <dbReference type="Rhea" id="RHEA:19893"/>
        <dbReference type="ChEBI" id="CHEBI:30616"/>
        <dbReference type="ChEBI" id="CHEBI:57841"/>
        <dbReference type="ChEBI" id="CHEBI:58354"/>
        <dbReference type="ChEBI" id="CHEBI:456216"/>
        <dbReference type="EC" id="2.7.4.7"/>
    </reaction>
</comment>
<dbReference type="GO" id="GO:0009229">
    <property type="term" value="P:thiamine diphosphate biosynthetic process"/>
    <property type="evidence" value="ECO:0007669"/>
    <property type="project" value="UniProtKB-UniPathway"/>
</dbReference>
<evidence type="ECO:0000256" key="1">
    <source>
        <dbReference type="ARBA" id="ARBA00000151"/>
    </source>
</evidence>
<dbReference type="PANTHER" id="PTHR20858:SF17">
    <property type="entry name" value="HYDROXYMETHYLPYRIMIDINE_PHOSPHOMETHYLPYRIMIDINE KINASE THI20-RELATED"/>
    <property type="match status" value="1"/>
</dbReference>
<keyword evidence="7 11" id="KW-0418">Kinase</keyword>
<reference evidence="11 12" key="1">
    <citation type="submission" date="2018-03" db="EMBL/GenBank/DDBJ databases">
        <title>Genomic Encyclopedia of Archaeal and Bacterial Type Strains, Phase II (KMG-II): from individual species to whole genera.</title>
        <authorList>
            <person name="Goeker M."/>
        </authorList>
    </citation>
    <scope>NUCLEOTIDE SEQUENCE [LARGE SCALE GENOMIC DNA]</scope>
    <source>
        <strain evidence="11 12">ATCC BAA-1496</strain>
    </source>
</reference>
<evidence type="ECO:0000313" key="12">
    <source>
        <dbReference type="Proteomes" id="UP000237822"/>
    </source>
</evidence>
<evidence type="ECO:0000256" key="3">
    <source>
        <dbReference type="ARBA" id="ARBA00003848"/>
    </source>
</evidence>
<keyword evidence="6" id="KW-0547">Nucleotide-binding</keyword>
<sequence length="280" mass="28822">MTPTDTTDGAATRPPVVLSIAGSDPSGGAGIQADLKTFSALGAYGCAAITALTAQSTRGVTGVHVVPPEFVTAQVRTLVDDVALDSVKIGMLADAAIVEAVGELLGDRLGAPAVLDPVMVATSGDRLLDEDAVAAMRELVPRAAVITPNLHEAAVLLGTEVAADVAAMERQACQLVERLGARRVLLKGGHATGEDAVDVWFDGDRVELLRAPRVDTRNTHGTGCTLSSAVAALFPQRASWLEAARDAKDYLTGALRAADGLGIGAGNGPVHHFHDVWGRA</sequence>
<dbReference type="Proteomes" id="UP000237822">
    <property type="component" value="Unassembled WGS sequence"/>
</dbReference>
<evidence type="ECO:0000256" key="9">
    <source>
        <dbReference type="ARBA" id="ARBA00022977"/>
    </source>
</evidence>
<dbReference type="EMBL" id="PVTI01000001">
    <property type="protein sequence ID" value="PRY63713.1"/>
    <property type="molecule type" value="Genomic_DNA"/>
</dbReference>
<gene>
    <name evidence="11" type="ORF">BCF74_101111</name>
</gene>
<comment type="function">
    <text evidence="3">Catalyzes the phosphorylation of hydroxymethylpyrimidine phosphate (HMP-P) to HMP-PP, and of HMP to HMP-P.</text>
</comment>
<evidence type="ECO:0000256" key="4">
    <source>
        <dbReference type="ARBA" id="ARBA00004769"/>
    </source>
</evidence>
<evidence type="ECO:0000256" key="2">
    <source>
        <dbReference type="ARBA" id="ARBA00000565"/>
    </source>
</evidence>
<comment type="pathway">
    <text evidence="4">Cofactor biosynthesis; thiamine diphosphate biosynthesis; 4-amino-2-methyl-5-diphosphomethylpyrimidine from 5-amino-1-(5-phospho-D-ribosyl)imidazole: step 3/3.</text>
</comment>
<dbReference type="InterPro" id="IPR013749">
    <property type="entry name" value="PM/HMP-P_kinase-1"/>
</dbReference>
<comment type="caution">
    <text evidence="11">The sequence shown here is derived from an EMBL/GenBank/DDBJ whole genome shotgun (WGS) entry which is preliminary data.</text>
</comment>
<evidence type="ECO:0000259" key="10">
    <source>
        <dbReference type="Pfam" id="PF08543"/>
    </source>
</evidence>
<evidence type="ECO:0000256" key="8">
    <source>
        <dbReference type="ARBA" id="ARBA00022840"/>
    </source>
</evidence>
<organism evidence="11 12">
    <name type="scientific">Knoellia remsis</name>
    <dbReference type="NCBI Taxonomy" id="407159"/>
    <lineage>
        <taxon>Bacteria</taxon>
        <taxon>Bacillati</taxon>
        <taxon>Actinomycetota</taxon>
        <taxon>Actinomycetes</taxon>
        <taxon>Micrococcales</taxon>
        <taxon>Intrasporangiaceae</taxon>
        <taxon>Knoellia</taxon>
    </lineage>
</organism>
<dbReference type="NCBIfam" id="TIGR00097">
    <property type="entry name" value="HMP-P_kinase"/>
    <property type="match status" value="1"/>
</dbReference>
<dbReference type="GO" id="GO:0008902">
    <property type="term" value="F:hydroxymethylpyrimidine kinase activity"/>
    <property type="evidence" value="ECO:0007669"/>
    <property type="project" value="UniProtKB-EC"/>
</dbReference>
<dbReference type="PANTHER" id="PTHR20858">
    <property type="entry name" value="PHOSPHOMETHYLPYRIMIDINE KINASE"/>
    <property type="match status" value="1"/>
</dbReference>
<dbReference type="Gene3D" id="3.40.1190.20">
    <property type="match status" value="1"/>
</dbReference>
<keyword evidence="9" id="KW-0784">Thiamine biosynthesis</keyword>
<dbReference type="GO" id="GO:0008972">
    <property type="term" value="F:phosphomethylpyrimidine kinase activity"/>
    <property type="evidence" value="ECO:0007669"/>
    <property type="project" value="UniProtKB-EC"/>
</dbReference>
<keyword evidence="8" id="KW-0067">ATP-binding</keyword>
<evidence type="ECO:0000256" key="7">
    <source>
        <dbReference type="ARBA" id="ARBA00022777"/>
    </source>
</evidence>
<feature type="domain" description="Pyridoxamine kinase/Phosphomethylpyrimidine kinase" evidence="10">
    <location>
        <begin position="24"/>
        <end position="271"/>
    </location>
</feature>
<dbReference type="AlphaFoldDB" id="A0A2T0V0K5"/>
<dbReference type="UniPathway" id="UPA00060">
    <property type="reaction ID" value="UER00138"/>
</dbReference>
<keyword evidence="5" id="KW-0808">Transferase</keyword>
<dbReference type="CDD" id="cd01169">
    <property type="entry name" value="HMPP_kinase"/>
    <property type="match status" value="1"/>
</dbReference>
<comment type="catalytic activity">
    <reaction evidence="1">
        <text>4-amino-5-hydroxymethyl-2-methylpyrimidine + ATP = 4-amino-2-methyl-5-(phosphooxymethyl)pyrimidine + ADP + H(+)</text>
        <dbReference type="Rhea" id="RHEA:23096"/>
        <dbReference type="ChEBI" id="CHEBI:15378"/>
        <dbReference type="ChEBI" id="CHEBI:16892"/>
        <dbReference type="ChEBI" id="CHEBI:30616"/>
        <dbReference type="ChEBI" id="CHEBI:58354"/>
        <dbReference type="ChEBI" id="CHEBI:456216"/>
        <dbReference type="EC" id="2.7.1.49"/>
    </reaction>
</comment>
<dbReference type="SUPFAM" id="SSF53613">
    <property type="entry name" value="Ribokinase-like"/>
    <property type="match status" value="1"/>
</dbReference>
<name>A0A2T0V0K5_9MICO</name>
<dbReference type="GO" id="GO:0009228">
    <property type="term" value="P:thiamine biosynthetic process"/>
    <property type="evidence" value="ECO:0007669"/>
    <property type="project" value="UniProtKB-KW"/>
</dbReference>